<dbReference type="Proteomes" id="UP001335737">
    <property type="component" value="Unassembled WGS sequence"/>
</dbReference>
<dbReference type="RefSeq" id="WP_327605700.1">
    <property type="nucleotide sequence ID" value="NZ_JARZFX010000001.1"/>
</dbReference>
<accession>A0ABU6K9W0</accession>
<reference evidence="2 3" key="1">
    <citation type="journal article" date="2024" name="Int. J. Syst. Evol. Microbiol.">
        <title>Virgibacillus tibetensis sp. nov., isolated from salt lake on the Tibetan Plateau of China.</title>
        <authorList>
            <person name="Phurbu D."/>
            <person name="Liu Z.-X."/>
            <person name="Wang R."/>
            <person name="Zheng Y.-Y."/>
            <person name="Liu H.-C."/>
            <person name="Zhou Y.-G."/>
            <person name="Yu Y.-J."/>
            <person name="Li A.-H."/>
        </authorList>
    </citation>
    <scope>NUCLEOTIDE SEQUENCE [LARGE SCALE GENOMIC DNA]</scope>
    <source>
        <strain evidence="2 3">C22-A2</strain>
    </source>
</reference>
<organism evidence="2 3">
    <name type="scientific">Virgibacillus tibetensis</name>
    <dbReference type="NCBI Taxonomy" id="3042313"/>
    <lineage>
        <taxon>Bacteria</taxon>
        <taxon>Bacillati</taxon>
        <taxon>Bacillota</taxon>
        <taxon>Bacilli</taxon>
        <taxon>Bacillales</taxon>
        <taxon>Bacillaceae</taxon>
        <taxon>Virgibacillus</taxon>
    </lineage>
</organism>
<feature type="region of interest" description="Disordered" evidence="1">
    <location>
        <begin position="86"/>
        <end position="110"/>
    </location>
</feature>
<dbReference type="Gene3D" id="4.10.410.40">
    <property type="match status" value="1"/>
</dbReference>
<dbReference type="EMBL" id="JARZFX010000001">
    <property type="protein sequence ID" value="MEC5422127.1"/>
    <property type="molecule type" value="Genomic_DNA"/>
</dbReference>
<evidence type="ECO:0000313" key="3">
    <source>
        <dbReference type="Proteomes" id="UP001335737"/>
    </source>
</evidence>
<dbReference type="Pfam" id="PF06199">
    <property type="entry name" value="Phage_tail_2"/>
    <property type="match status" value="1"/>
</dbReference>
<evidence type="ECO:0000256" key="1">
    <source>
        <dbReference type="SAM" id="MobiDB-lite"/>
    </source>
</evidence>
<sequence>MAKNGSNILILVDVNGEFIPCAESTGFSWESSTDMIDVTSKDNEHKKYLAGKRDGTADQEGFYVPNDPAYQALKEAQRNGQTVILRRSEDGTEVEEAEGLISSMSGDAPDNDGATMGISYQLNTDWEAVVIA</sequence>
<keyword evidence="3" id="KW-1185">Reference proteome</keyword>
<name>A0ABU6K9W0_9BACI</name>
<comment type="caution">
    <text evidence="2">The sequence shown here is derived from an EMBL/GenBank/DDBJ whole genome shotgun (WGS) entry which is preliminary data.</text>
</comment>
<evidence type="ECO:0000313" key="2">
    <source>
        <dbReference type="EMBL" id="MEC5422127.1"/>
    </source>
</evidence>
<dbReference type="InterPro" id="IPR011855">
    <property type="entry name" value="Phgtail_TP901_1"/>
</dbReference>
<protein>
    <submittedName>
        <fullName evidence="2">Phage tail tube protein</fullName>
    </submittedName>
</protein>
<proteinExistence type="predicted"/>
<gene>
    <name evidence="2" type="ORF">QGM71_01295</name>
</gene>